<keyword evidence="2" id="KW-0378">Hydrolase</keyword>
<sequence>MKAILITGPPGQYAVHLADFEKLALPVFEKSKKLLIIDEIGKMEMFSEKFQDSVRKVMMNKDIRFIATIPLKGGPVLVKQLKENRDSMLITVTELNRNHLLDEVVDLITK</sequence>
<evidence type="ECO:0000256" key="1">
    <source>
        <dbReference type="ARBA" id="ARBA00022741"/>
    </source>
</evidence>
<protein>
    <recommendedName>
        <fullName evidence="6">Nucleoside-triphosphatase THEP1</fullName>
    </recommendedName>
</protein>
<dbReference type="GO" id="GO:0005524">
    <property type="term" value="F:ATP binding"/>
    <property type="evidence" value="ECO:0007669"/>
    <property type="project" value="UniProtKB-KW"/>
</dbReference>
<reference evidence="4" key="1">
    <citation type="journal article" date="2023" name="Insect Mol. Biol.">
        <title>Genome sequencing provides insights into the evolution of gene families encoding plant cell wall-degrading enzymes in longhorned beetles.</title>
        <authorList>
            <person name="Shin N.R."/>
            <person name="Okamura Y."/>
            <person name="Kirsch R."/>
            <person name="Pauchet Y."/>
        </authorList>
    </citation>
    <scope>NUCLEOTIDE SEQUENCE</scope>
    <source>
        <strain evidence="4">RBIC_L_NR</strain>
    </source>
</reference>
<comment type="caution">
    <text evidence="4">The sequence shown here is derived from an EMBL/GenBank/DDBJ whole genome shotgun (WGS) entry which is preliminary data.</text>
</comment>
<evidence type="ECO:0000256" key="2">
    <source>
        <dbReference type="ARBA" id="ARBA00022801"/>
    </source>
</evidence>
<dbReference type="InterPro" id="IPR027417">
    <property type="entry name" value="P-loop_NTPase"/>
</dbReference>
<gene>
    <name evidence="4" type="ORF">NQ314_006101</name>
</gene>
<dbReference type="GO" id="GO:0017111">
    <property type="term" value="F:ribonucleoside triphosphate phosphatase activity"/>
    <property type="evidence" value="ECO:0007669"/>
    <property type="project" value="InterPro"/>
</dbReference>
<name>A0AAV8Z993_9CUCU</name>
<dbReference type="InterPro" id="IPR004948">
    <property type="entry name" value="Nuc-triphosphatase_THEP1"/>
</dbReference>
<dbReference type="Pfam" id="PF03266">
    <property type="entry name" value="NTPase_1"/>
    <property type="match status" value="1"/>
</dbReference>
<organism evidence="4 5">
    <name type="scientific">Rhamnusium bicolor</name>
    <dbReference type="NCBI Taxonomy" id="1586634"/>
    <lineage>
        <taxon>Eukaryota</taxon>
        <taxon>Metazoa</taxon>
        <taxon>Ecdysozoa</taxon>
        <taxon>Arthropoda</taxon>
        <taxon>Hexapoda</taxon>
        <taxon>Insecta</taxon>
        <taxon>Pterygota</taxon>
        <taxon>Neoptera</taxon>
        <taxon>Endopterygota</taxon>
        <taxon>Coleoptera</taxon>
        <taxon>Polyphaga</taxon>
        <taxon>Cucujiformia</taxon>
        <taxon>Chrysomeloidea</taxon>
        <taxon>Cerambycidae</taxon>
        <taxon>Lepturinae</taxon>
        <taxon>Rhagiini</taxon>
        <taxon>Rhamnusium</taxon>
    </lineage>
</organism>
<evidence type="ECO:0000256" key="3">
    <source>
        <dbReference type="ARBA" id="ARBA00022840"/>
    </source>
</evidence>
<dbReference type="PANTHER" id="PTHR43146">
    <property type="entry name" value="CANCER-RELATED NUCLEOSIDE-TRIPHOSPHATASE"/>
    <property type="match status" value="1"/>
</dbReference>
<keyword evidence="1" id="KW-0547">Nucleotide-binding</keyword>
<evidence type="ECO:0008006" key="6">
    <source>
        <dbReference type="Google" id="ProtNLM"/>
    </source>
</evidence>
<dbReference type="SUPFAM" id="SSF52540">
    <property type="entry name" value="P-loop containing nucleoside triphosphate hydrolases"/>
    <property type="match status" value="1"/>
</dbReference>
<keyword evidence="3" id="KW-0067">ATP-binding</keyword>
<dbReference type="Proteomes" id="UP001162156">
    <property type="component" value="Unassembled WGS sequence"/>
</dbReference>
<evidence type="ECO:0000313" key="5">
    <source>
        <dbReference type="Proteomes" id="UP001162156"/>
    </source>
</evidence>
<keyword evidence="5" id="KW-1185">Reference proteome</keyword>
<accession>A0AAV8Z993</accession>
<dbReference type="EMBL" id="JANEYF010001655">
    <property type="protein sequence ID" value="KAJ8960120.1"/>
    <property type="molecule type" value="Genomic_DNA"/>
</dbReference>
<dbReference type="PANTHER" id="PTHR43146:SF1">
    <property type="entry name" value="CANCER-RELATED NUCLEOSIDE-TRIPHOSPHATASE"/>
    <property type="match status" value="1"/>
</dbReference>
<dbReference type="Gene3D" id="3.40.50.300">
    <property type="entry name" value="P-loop containing nucleotide triphosphate hydrolases"/>
    <property type="match status" value="1"/>
</dbReference>
<proteinExistence type="predicted"/>
<evidence type="ECO:0000313" key="4">
    <source>
        <dbReference type="EMBL" id="KAJ8960120.1"/>
    </source>
</evidence>
<dbReference type="AlphaFoldDB" id="A0AAV8Z993"/>